<dbReference type="Proteomes" id="UP001139158">
    <property type="component" value="Unassembled WGS sequence"/>
</dbReference>
<evidence type="ECO:0000313" key="2">
    <source>
        <dbReference type="Proteomes" id="UP001139158"/>
    </source>
</evidence>
<protein>
    <submittedName>
        <fullName evidence="1">Uncharacterized protein</fullName>
    </submittedName>
</protein>
<organism evidence="1 2">
    <name type="scientific">Arthrobacter caoxuetaonis</name>
    <dbReference type="NCBI Taxonomy" id="2886935"/>
    <lineage>
        <taxon>Bacteria</taxon>
        <taxon>Bacillati</taxon>
        <taxon>Actinomycetota</taxon>
        <taxon>Actinomycetes</taxon>
        <taxon>Micrococcales</taxon>
        <taxon>Micrococcaceae</taxon>
        <taxon>Arthrobacter</taxon>
    </lineage>
</organism>
<comment type="caution">
    <text evidence="1">The sequence shown here is derived from an EMBL/GenBank/DDBJ whole genome shotgun (WGS) entry which is preliminary data.</text>
</comment>
<dbReference type="RefSeq" id="WP_227897396.1">
    <property type="nucleotide sequence ID" value="NZ_CP099467.1"/>
</dbReference>
<proteinExistence type="predicted"/>
<evidence type="ECO:0000313" key="1">
    <source>
        <dbReference type="EMBL" id="MCC3299409.1"/>
    </source>
</evidence>
<reference evidence="1" key="1">
    <citation type="submission" date="2021-10" db="EMBL/GenBank/DDBJ databases">
        <title>Novel species in genus Arthrobacter.</title>
        <authorList>
            <person name="Liu Y."/>
        </authorList>
    </citation>
    <scope>NUCLEOTIDE SEQUENCE</scope>
    <source>
        <strain evidence="1">Zg-Y453</strain>
    </source>
</reference>
<accession>A0A9X1MG07</accession>
<dbReference type="AlphaFoldDB" id="A0A9X1MG07"/>
<keyword evidence="2" id="KW-1185">Reference proteome</keyword>
<dbReference type="EMBL" id="JAJFZV010000018">
    <property type="protein sequence ID" value="MCC3299409.1"/>
    <property type="molecule type" value="Genomic_DNA"/>
</dbReference>
<gene>
    <name evidence="1" type="ORF">LJ757_16575</name>
</gene>
<sequence>MSASITVDNAAGSQITVNNLLQLSVDDASTVVVSLGAGVSVKVLDGGRVVFMRDDVLLLPRLETVLEAMIHRAAPRGARAVHRLRGALNGVLARYPDAVASNSTAGPQQVPRWAGPSETAMPVVPDEPLPGTYPASPLGAVFWMEDGARMRAEINMAGIIGQPSRYRVQPAGS</sequence>
<name>A0A9X1MG07_9MICC</name>